<keyword evidence="2" id="KW-1185">Reference proteome</keyword>
<sequence length="104" mass="11527">MFFHEQFESFRYGPGVATIWFDQTTQVGAALASQNLNDPGGFRCLLYPVTEIVPTGAAGLNQRLVVNDENVQNVPTAGIINLLRRIRGFICITVARRKSQTLDT</sequence>
<organism evidence="1 2">
    <name type="scientific">Microctonus hyperodae</name>
    <name type="common">Parasitoid wasp</name>
    <dbReference type="NCBI Taxonomy" id="165561"/>
    <lineage>
        <taxon>Eukaryota</taxon>
        <taxon>Metazoa</taxon>
        <taxon>Ecdysozoa</taxon>
        <taxon>Arthropoda</taxon>
        <taxon>Hexapoda</taxon>
        <taxon>Insecta</taxon>
        <taxon>Pterygota</taxon>
        <taxon>Neoptera</taxon>
        <taxon>Endopterygota</taxon>
        <taxon>Hymenoptera</taxon>
        <taxon>Apocrita</taxon>
        <taxon>Ichneumonoidea</taxon>
        <taxon>Braconidae</taxon>
        <taxon>Euphorinae</taxon>
        <taxon>Microctonus</taxon>
    </lineage>
</organism>
<name>A0AA39FSE9_MICHY</name>
<dbReference type="EMBL" id="JAQQBR010000005">
    <property type="protein sequence ID" value="KAK0174967.1"/>
    <property type="molecule type" value="Genomic_DNA"/>
</dbReference>
<reference evidence="1" key="2">
    <citation type="submission" date="2023-03" db="EMBL/GenBank/DDBJ databases">
        <authorList>
            <person name="Inwood S.N."/>
            <person name="Skelly J.G."/>
            <person name="Guhlin J."/>
            <person name="Harrop T.W.R."/>
            <person name="Goldson S.G."/>
            <person name="Dearden P.K."/>
        </authorList>
    </citation>
    <scope>NUCLEOTIDE SEQUENCE</scope>
    <source>
        <strain evidence="1">Lincoln</strain>
        <tissue evidence="1">Whole body</tissue>
    </source>
</reference>
<comment type="caution">
    <text evidence="1">The sequence shown here is derived from an EMBL/GenBank/DDBJ whole genome shotgun (WGS) entry which is preliminary data.</text>
</comment>
<protein>
    <submittedName>
        <fullName evidence="1">Uncharacterized protein</fullName>
    </submittedName>
</protein>
<reference evidence="1" key="1">
    <citation type="journal article" date="2023" name="bioRxiv">
        <title>Scaffold-level genome assemblies of two parasitoid biocontrol wasps reveal the parthenogenesis mechanism and an associated novel virus.</title>
        <authorList>
            <person name="Inwood S."/>
            <person name="Skelly J."/>
            <person name="Guhlin J."/>
            <person name="Harrop T."/>
            <person name="Goldson S."/>
            <person name="Dearden P."/>
        </authorList>
    </citation>
    <scope>NUCLEOTIDE SEQUENCE</scope>
    <source>
        <strain evidence="1">Lincoln</strain>
        <tissue evidence="1">Whole body</tissue>
    </source>
</reference>
<dbReference type="Proteomes" id="UP001168972">
    <property type="component" value="Unassembled WGS sequence"/>
</dbReference>
<gene>
    <name evidence="1" type="ORF">PV327_008754</name>
</gene>
<accession>A0AA39FSE9</accession>
<dbReference type="AlphaFoldDB" id="A0AA39FSE9"/>
<dbReference type="InterPro" id="IPR036034">
    <property type="entry name" value="PDZ_sf"/>
</dbReference>
<proteinExistence type="predicted"/>
<evidence type="ECO:0000313" key="1">
    <source>
        <dbReference type="EMBL" id="KAK0174967.1"/>
    </source>
</evidence>
<evidence type="ECO:0000313" key="2">
    <source>
        <dbReference type="Proteomes" id="UP001168972"/>
    </source>
</evidence>
<dbReference type="SUPFAM" id="SSF50156">
    <property type="entry name" value="PDZ domain-like"/>
    <property type="match status" value="1"/>
</dbReference>